<dbReference type="AlphaFoldDB" id="E6SLK6"/>
<dbReference type="RefSeq" id="WP_013494578.1">
    <property type="nucleotide sequence ID" value="NC_014831.1"/>
</dbReference>
<proteinExistence type="predicted"/>
<dbReference type="KEGG" id="tmr:Tmar_0148"/>
<name>E6SLK6_THEM7</name>
<sequence>MVPGVTVAYLEGFRWVLEGTLVDAGREDGRLSVRLDPGALTGPGGVGAGNVAPGGAGADAGTGAPARSDRPGPGGRQAPGPDAGRGGRAVVPRPASPWEPAGTGGATQASGPAGIAITADGVVTLGVEPGAPVTINGRDAAAGALRAGDRVTIFLRRSSGTVRRVEATRAAVTGRVESVDALRGVLEVRAGFGRGRWVVDGAALVRRNGRDARLADLRPGDAIRLGLRGPGVASYVEAESVLP</sequence>
<reference evidence="2 3" key="1">
    <citation type="journal article" date="2010" name="Stand. Genomic Sci.">
        <title>Complete genome sequence of Thermaerobacter marianensis type strain (7p75a).</title>
        <authorList>
            <person name="Han C."/>
            <person name="Gu W."/>
            <person name="Zhang X."/>
            <person name="Lapidus A."/>
            <person name="Nolan M."/>
            <person name="Copeland A."/>
            <person name="Lucas S."/>
            <person name="Del Rio T.G."/>
            <person name="Tice H."/>
            <person name="Cheng J.F."/>
            <person name="Tapia R."/>
            <person name="Goodwin L."/>
            <person name="Pitluck S."/>
            <person name="Pagani I."/>
            <person name="Ivanova N."/>
            <person name="Mavromatis K."/>
            <person name="Mikhailova N."/>
            <person name="Pati A."/>
            <person name="Chen A."/>
            <person name="Palaniappan K."/>
            <person name="Land M."/>
            <person name="Hauser L."/>
            <person name="Chang Y.J."/>
            <person name="Jeffries C.D."/>
            <person name="Schneider S."/>
            <person name="Rohde M."/>
            <person name="Goker M."/>
            <person name="Pukall R."/>
            <person name="Woyke T."/>
            <person name="Bristow J."/>
            <person name="Eisen J.A."/>
            <person name="Markowitz V."/>
            <person name="Hugenholtz P."/>
            <person name="Kyrpides N.C."/>
            <person name="Klenk H.P."/>
            <person name="Detter J.C."/>
        </authorList>
    </citation>
    <scope>NUCLEOTIDE SEQUENCE [LARGE SCALE GENOMIC DNA]</scope>
    <source>
        <strain evidence="3">ATCC 700841 / DSM 12885 / JCM 10246 / 7p75a</strain>
    </source>
</reference>
<gene>
    <name evidence="2" type="ordered locus">Tmar_0148</name>
</gene>
<dbReference type="STRING" id="644966.Tmar_0148"/>
<keyword evidence="3" id="KW-1185">Reference proteome</keyword>
<reference evidence="3" key="2">
    <citation type="journal article" date="2010" name="Stand. Genomic Sci.">
        <title>Complete genome sequence of Thermaerobacter marianensis type strain (7p75aT).</title>
        <authorList>
            <person name="Han C."/>
            <person name="Gu W."/>
            <person name="Zhang X."/>
            <person name="Lapidus A."/>
            <person name="Nolan M."/>
            <person name="Copeland A."/>
            <person name="Lucas S."/>
            <person name="Glavina Del Rio T."/>
            <person name="Tice H."/>
            <person name="Cheng J."/>
            <person name="Tapia R."/>
            <person name="Goodwin L."/>
            <person name="Pitluck S."/>
            <person name="Pagani I."/>
            <person name="Ivanova N."/>
            <person name="Mavromatis K."/>
            <person name="Mikhailova N."/>
            <person name="Pati A."/>
            <person name="Chen A."/>
            <person name="Palaniappan K."/>
            <person name="Land M."/>
            <person name="Hauser L."/>
            <person name="Chang Y."/>
            <person name="Jeffries C."/>
            <person name="Schneider S."/>
            <person name="Rohde M."/>
            <person name="Goker M."/>
            <person name="Pukall R."/>
            <person name="Woyke T."/>
            <person name="Bristow J."/>
            <person name="Eisen J."/>
            <person name="Markowitz V."/>
            <person name="Hugenholtz P."/>
            <person name="Kyrpides N."/>
            <person name="Klenk H."/>
            <person name="Detter J."/>
        </authorList>
    </citation>
    <scope>NUCLEOTIDE SEQUENCE [LARGE SCALE GENOMIC DNA]</scope>
    <source>
        <strain evidence="3">ATCC 700841 / DSM 12885 / JCM 10246 / 7p75a</strain>
    </source>
</reference>
<evidence type="ECO:0000313" key="2">
    <source>
        <dbReference type="EMBL" id="ADU50273.1"/>
    </source>
</evidence>
<protein>
    <submittedName>
        <fullName evidence="2">Uncharacterized protein</fullName>
    </submittedName>
</protein>
<feature type="compositionally biased region" description="Gly residues" evidence="1">
    <location>
        <begin position="72"/>
        <end position="87"/>
    </location>
</feature>
<feature type="region of interest" description="Disordered" evidence="1">
    <location>
        <begin position="35"/>
        <end position="112"/>
    </location>
</feature>
<dbReference type="OrthoDB" id="10020505at2"/>
<evidence type="ECO:0000256" key="1">
    <source>
        <dbReference type="SAM" id="MobiDB-lite"/>
    </source>
</evidence>
<dbReference type="EMBL" id="CP002344">
    <property type="protein sequence ID" value="ADU50273.1"/>
    <property type="molecule type" value="Genomic_DNA"/>
</dbReference>
<evidence type="ECO:0000313" key="3">
    <source>
        <dbReference type="Proteomes" id="UP000008915"/>
    </source>
</evidence>
<feature type="compositionally biased region" description="Gly residues" evidence="1">
    <location>
        <begin position="41"/>
        <end position="60"/>
    </location>
</feature>
<accession>E6SLK6</accession>
<dbReference type="HOGENOM" id="CLU_1142165_0_0_9"/>
<organism evidence="2 3">
    <name type="scientific">Thermaerobacter marianensis (strain ATCC 700841 / DSM 12885 / JCM 10246 / 7p75a)</name>
    <dbReference type="NCBI Taxonomy" id="644966"/>
    <lineage>
        <taxon>Bacteria</taxon>
        <taxon>Bacillati</taxon>
        <taxon>Bacillota</taxon>
        <taxon>Clostridia</taxon>
        <taxon>Eubacteriales</taxon>
        <taxon>Clostridiales Family XVII. Incertae Sedis</taxon>
        <taxon>Thermaerobacter</taxon>
    </lineage>
</organism>
<dbReference type="Proteomes" id="UP000008915">
    <property type="component" value="Chromosome"/>
</dbReference>